<keyword evidence="11 13" id="KW-0739">Sodium transport</keyword>
<dbReference type="GO" id="GO:0015280">
    <property type="term" value="F:ligand-gated sodium channel activity"/>
    <property type="evidence" value="ECO:0007669"/>
    <property type="project" value="TreeGrafter"/>
</dbReference>
<evidence type="ECO:0000256" key="3">
    <source>
        <dbReference type="ARBA" id="ARBA00022448"/>
    </source>
</evidence>
<evidence type="ECO:0000256" key="14">
    <source>
        <dbReference type="SAM" id="Phobius"/>
    </source>
</evidence>
<accession>A0A914W5I4</accession>
<keyword evidence="4 13" id="KW-0894">Sodium channel</keyword>
<keyword evidence="9 14" id="KW-0472">Membrane</keyword>
<organism evidence="15 16">
    <name type="scientific">Plectus sambesii</name>
    <dbReference type="NCBI Taxonomy" id="2011161"/>
    <lineage>
        <taxon>Eukaryota</taxon>
        <taxon>Metazoa</taxon>
        <taxon>Ecdysozoa</taxon>
        <taxon>Nematoda</taxon>
        <taxon>Chromadorea</taxon>
        <taxon>Plectida</taxon>
        <taxon>Plectina</taxon>
        <taxon>Plectoidea</taxon>
        <taxon>Plectidae</taxon>
        <taxon>Plectus</taxon>
    </lineage>
</organism>
<dbReference type="AlphaFoldDB" id="A0A914W5I4"/>
<keyword evidence="6 14" id="KW-1133">Transmembrane helix</keyword>
<dbReference type="GO" id="GO:0005886">
    <property type="term" value="C:plasma membrane"/>
    <property type="evidence" value="ECO:0007669"/>
    <property type="project" value="TreeGrafter"/>
</dbReference>
<dbReference type="PANTHER" id="PTHR11690:SF300">
    <property type="entry name" value="PICKPOCKET PROTEIN 19"/>
    <property type="match status" value="1"/>
</dbReference>
<keyword evidence="15" id="KW-1185">Reference proteome</keyword>
<sequence>MVVPQPQAISKKKPISINYHVFKDANIQGIPEAVGATRPSTRIFWITVVIITNLACFFHLYYLLQTFEREDNETTITFGEVEQLIPPRVIVCQRSTRMLDYEKVKDVKAEDYLALELGLGLVHFESSDEIKQKMENKSIKERYLEILKEHDGSISTAYDNFHRKYMRRCEDVFHECYIELYTKVKCCDIFEPIFTIYGTCFVTKSNSILINQTDSMANFLFRLNFNGTQRPDFFNNKKSNDADEVFNAADSKNKKNNMEKYYDIGFVDGLDQGNFFVHHQYVAKGEWLTVNMVQKRRMLIEDEGACVPNDRVNSELDFFREYTRTNCKWERALMKRTILQGEHCELPLVELLKPGYKSKSICNLTQILDFYDSPIKTGNQDKDDDTTAPASPESSFFSVLRKSCALERLYLKYLEKFHNDTLTCLPLCDTTLHGLTMEKIVDSTHLRPNEASITLQYTTKEVEKVIESPPGTISEYFALIGGTIGMWNGASIVALGHFIVLSVGAFDIRGKIQSFLSKFRKREPENTKKTEKITTA</sequence>
<evidence type="ECO:0000256" key="9">
    <source>
        <dbReference type="ARBA" id="ARBA00023136"/>
    </source>
</evidence>
<evidence type="ECO:0000256" key="8">
    <source>
        <dbReference type="ARBA" id="ARBA00023065"/>
    </source>
</evidence>
<dbReference type="PANTHER" id="PTHR11690">
    <property type="entry name" value="AMILORIDE-SENSITIVE SODIUM CHANNEL-RELATED"/>
    <property type="match status" value="1"/>
</dbReference>
<dbReference type="InterPro" id="IPR001873">
    <property type="entry name" value="ENaC"/>
</dbReference>
<feature type="transmembrane region" description="Helical" evidence="14">
    <location>
        <begin position="476"/>
        <end position="506"/>
    </location>
</feature>
<evidence type="ECO:0000313" key="15">
    <source>
        <dbReference type="Proteomes" id="UP000887566"/>
    </source>
</evidence>
<proteinExistence type="inferred from homology"/>
<comment type="subcellular location">
    <subcellularLocation>
        <location evidence="1">Membrane</location>
        <topology evidence="1">Multi-pass membrane protein</topology>
    </subcellularLocation>
</comment>
<feature type="transmembrane region" description="Helical" evidence="14">
    <location>
        <begin position="43"/>
        <end position="64"/>
    </location>
</feature>
<keyword evidence="3 13" id="KW-0813">Transport</keyword>
<evidence type="ECO:0000256" key="2">
    <source>
        <dbReference type="ARBA" id="ARBA00007193"/>
    </source>
</evidence>
<comment type="similarity">
    <text evidence="2 13">Belongs to the amiloride-sensitive sodium channel (TC 1.A.6) family.</text>
</comment>
<evidence type="ECO:0000256" key="7">
    <source>
        <dbReference type="ARBA" id="ARBA00023053"/>
    </source>
</evidence>
<name>A0A914W5I4_9BILA</name>
<evidence type="ECO:0000256" key="10">
    <source>
        <dbReference type="ARBA" id="ARBA00023180"/>
    </source>
</evidence>
<evidence type="ECO:0000256" key="6">
    <source>
        <dbReference type="ARBA" id="ARBA00022989"/>
    </source>
</evidence>
<reference evidence="16" key="1">
    <citation type="submission" date="2022-11" db="UniProtKB">
        <authorList>
            <consortium name="WormBaseParasite"/>
        </authorList>
    </citation>
    <scope>IDENTIFICATION</scope>
</reference>
<keyword evidence="7" id="KW-0915">Sodium</keyword>
<dbReference type="WBParaSite" id="PSAMB.scaffold3300size18861.g21063.t1">
    <property type="protein sequence ID" value="PSAMB.scaffold3300size18861.g21063.t1"/>
    <property type="gene ID" value="PSAMB.scaffold3300size18861.g21063"/>
</dbReference>
<evidence type="ECO:0000256" key="11">
    <source>
        <dbReference type="ARBA" id="ARBA00023201"/>
    </source>
</evidence>
<evidence type="ECO:0000256" key="5">
    <source>
        <dbReference type="ARBA" id="ARBA00022692"/>
    </source>
</evidence>
<evidence type="ECO:0000313" key="16">
    <source>
        <dbReference type="WBParaSite" id="PSAMB.scaffold3300size18861.g21063.t1"/>
    </source>
</evidence>
<keyword evidence="8 13" id="KW-0406">Ion transport</keyword>
<dbReference type="Gene3D" id="1.10.287.770">
    <property type="entry name" value="YojJ-like"/>
    <property type="match status" value="1"/>
</dbReference>
<keyword evidence="5 13" id="KW-0812">Transmembrane</keyword>
<keyword evidence="12 13" id="KW-0407">Ion channel</keyword>
<keyword evidence="10" id="KW-0325">Glycoprotein</keyword>
<protein>
    <submittedName>
        <fullName evidence="16">Uncharacterized protein</fullName>
    </submittedName>
</protein>
<evidence type="ECO:0000256" key="12">
    <source>
        <dbReference type="ARBA" id="ARBA00023303"/>
    </source>
</evidence>
<dbReference type="Pfam" id="PF00858">
    <property type="entry name" value="ASC"/>
    <property type="match status" value="1"/>
</dbReference>
<evidence type="ECO:0000256" key="13">
    <source>
        <dbReference type="RuleBase" id="RU000679"/>
    </source>
</evidence>
<evidence type="ECO:0000256" key="1">
    <source>
        <dbReference type="ARBA" id="ARBA00004141"/>
    </source>
</evidence>
<dbReference type="Proteomes" id="UP000887566">
    <property type="component" value="Unplaced"/>
</dbReference>
<evidence type="ECO:0000256" key="4">
    <source>
        <dbReference type="ARBA" id="ARBA00022461"/>
    </source>
</evidence>